<keyword evidence="5 13" id="KW-0589">Pheromone response</keyword>
<accession>A0A4Y1N473</accession>
<dbReference type="Gene3D" id="1.20.1070.10">
    <property type="entry name" value="Rhodopsin 7-helix transmembrane proteins"/>
    <property type="match status" value="1"/>
</dbReference>
<dbReference type="GO" id="GO:0016503">
    <property type="term" value="F:pheromone receptor activity"/>
    <property type="evidence" value="ECO:0007669"/>
    <property type="project" value="InterPro"/>
</dbReference>
<keyword evidence="9 13" id="KW-0472">Membrane</keyword>
<dbReference type="GO" id="GO:0005886">
    <property type="term" value="C:plasma membrane"/>
    <property type="evidence" value="ECO:0007669"/>
    <property type="project" value="UniProtKB-SubCell"/>
</dbReference>
<dbReference type="Pfam" id="PF03402">
    <property type="entry name" value="V1R"/>
    <property type="match status" value="1"/>
</dbReference>
<evidence type="ECO:0000256" key="5">
    <source>
        <dbReference type="ARBA" id="ARBA00022507"/>
    </source>
</evidence>
<keyword evidence="11" id="KW-0325">Glycoprotein</keyword>
<dbReference type="GO" id="GO:0007606">
    <property type="term" value="P:sensory perception of chemical stimulus"/>
    <property type="evidence" value="ECO:0007669"/>
    <property type="project" value="UniProtKB-ARBA"/>
</dbReference>
<evidence type="ECO:0000256" key="3">
    <source>
        <dbReference type="ARBA" id="ARBA00010663"/>
    </source>
</evidence>
<comment type="subcellular location">
    <subcellularLocation>
        <location evidence="2 13">Cell membrane</location>
        <topology evidence="2 13">Multi-pass membrane protein</topology>
    </subcellularLocation>
</comment>
<comment type="similarity">
    <text evidence="3 13">Belongs to the G-protein coupled receptor 1 family.</text>
</comment>
<dbReference type="InterPro" id="IPR004072">
    <property type="entry name" value="Vmron_rcpt_1"/>
</dbReference>
<feature type="transmembrane region" description="Helical" evidence="13">
    <location>
        <begin position="6"/>
        <end position="28"/>
    </location>
</feature>
<evidence type="ECO:0000256" key="4">
    <source>
        <dbReference type="ARBA" id="ARBA00022475"/>
    </source>
</evidence>
<evidence type="ECO:0000256" key="7">
    <source>
        <dbReference type="ARBA" id="ARBA00022989"/>
    </source>
</evidence>
<evidence type="ECO:0000256" key="10">
    <source>
        <dbReference type="ARBA" id="ARBA00023170"/>
    </source>
</evidence>
<evidence type="ECO:0000256" key="2">
    <source>
        <dbReference type="ARBA" id="ARBA00004651"/>
    </source>
</evidence>
<evidence type="ECO:0000259" key="14">
    <source>
        <dbReference type="PROSITE" id="PS50262"/>
    </source>
</evidence>
<feature type="domain" description="G-protein coupled receptors family 1 profile" evidence="14">
    <location>
        <begin position="19"/>
        <end position="245"/>
    </location>
</feature>
<evidence type="ECO:0000256" key="13">
    <source>
        <dbReference type="RuleBase" id="RU364061"/>
    </source>
</evidence>
<keyword evidence="10 13" id="KW-0675">Receptor</keyword>
<keyword evidence="7 13" id="KW-1133">Transmembrane helix</keyword>
<feature type="transmembrane region" description="Helical" evidence="13">
    <location>
        <begin position="233"/>
        <end position="260"/>
    </location>
</feature>
<evidence type="ECO:0000256" key="1">
    <source>
        <dbReference type="ARBA" id="ARBA00003878"/>
    </source>
</evidence>
<dbReference type="PRINTS" id="PR01534">
    <property type="entry name" value="VOMERONASL1R"/>
</dbReference>
<evidence type="ECO:0000256" key="6">
    <source>
        <dbReference type="ARBA" id="ARBA00022692"/>
    </source>
</evidence>
<dbReference type="GO" id="GO:0019236">
    <property type="term" value="P:response to pheromone"/>
    <property type="evidence" value="ECO:0007669"/>
    <property type="project" value="UniProtKB-KW"/>
</dbReference>
<organism evidence="15">
    <name type="scientific">Nannospalax galili</name>
    <name type="common">Northern Israeli blind subterranean mole rat</name>
    <name type="synonym">Spalax galili</name>
    <dbReference type="NCBI Taxonomy" id="1026970"/>
    <lineage>
        <taxon>Eukaryota</taxon>
        <taxon>Metazoa</taxon>
        <taxon>Chordata</taxon>
        <taxon>Craniata</taxon>
        <taxon>Vertebrata</taxon>
        <taxon>Euteleostomi</taxon>
        <taxon>Mammalia</taxon>
        <taxon>Eutheria</taxon>
        <taxon>Euarchontoglires</taxon>
        <taxon>Glires</taxon>
        <taxon>Rodentia</taxon>
        <taxon>Myomorpha</taxon>
        <taxon>Muroidea</taxon>
        <taxon>Spalacidae</taxon>
        <taxon>Spalacinae</taxon>
        <taxon>Nannospalax</taxon>
    </lineage>
</organism>
<feature type="transmembrane region" description="Helical" evidence="13">
    <location>
        <begin position="124"/>
        <end position="147"/>
    </location>
</feature>
<evidence type="ECO:0000256" key="11">
    <source>
        <dbReference type="ARBA" id="ARBA00023180"/>
    </source>
</evidence>
<feature type="transmembrane region" description="Helical" evidence="13">
    <location>
        <begin position="187"/>
        <end position="205"/>
    </location>
</feature>
<sequence length="343" mass="38849">MHLAVGNLFLSQTTMGILGNFSLLSYYLDLFYNECILKPTDLILTQLFIANSLIIISRGVPHTMTAFGMKWFFNNFVCKLLLFVDRVGRSVSTRTTCLLNVVQAITISPRNSCWKGLKVKGIKYVSLSISLCWLLYSRINMTFPLYIYTKGSHRNMTDKRNFNYCSNVGHDKVIDSVCATLVVFPEIVFSMIIIWSSSSMIIILYRHKQQAQHILSSHVLHKTSPKSRATQNILLLVASFLTFYTLSAMLQGCIAVLYVLQPFPGLLEIRAGFPPTGREVWLDTRVCTCDSPCPFFAEAQIFSKTSCDHFGKWAKLSSAGCLCLTQRTIESNKCWKKHVQTLN</sequence>
<keyword evidence="6 13" id="KW-0812">Transmembrane</keyword>
<dbReference type="SUPFAM" id="SSF81321">
    <property type="entry name" value="Family A G protein-coupled receptor-like"/>
    <property type="match status" value="1"/>
</dbReference>
<feature type="transmembrane region" description="Helical" evidence="13">
    <location>
        <begin position="40"/>
        <end position="60"/>
    </location>
</feature>
<dbReference type="InterPro" id="IPR017452">
    <property type="entry name" value="GPCR_Rhodpsn_7TM"/>
</dbReference>
<evidence type="ECO:0000256" key="9">
    <source>
        <dbReference type="ARBA" id="ARBA00023136"/>
    </source>
</evidence>
<evidence type="ECO:0000256" key="12">
    <source>
        <dbReference type="ARBA" id="ARBA00023224"/>
    </source>
</evidence>
<proteinExistence type="inferred from homology"/>
<reference evidence="15" key="1">
    <citation type="submission" date="2017-05" db="EMBL/GenBank/DDBJ databases">
        <authorList>
            <person name="Jiao H."/>
            <person name="Zhao H."/>
        </authorList>
    </citation>
    <scope>NUCLEOTIDE SEQUENCE</scope>
    <source>
        <strain evidence="15">B3-1</strain>
        <tissue evidence="15">Muscle</tissue>
    </source>
</reference>
<protein>
    <recommendedName>
        <fullName evidence="13">Vomeronasal type-1 receptor</fullName>
    </recommendedName>
</protein>
<dbReference type="FunFam" id="1.20.1070.10:FF:000033">
    <property type="entry name" value="Vomeronasal type-1 receptor"/>
    <property type="match status" value="1"/>
</dbReference>
<keyword evidence="8 13" id="KW-0297">G-protein coupled receptor</keyword>
<dbReference type="PANTHER" id="PTHR24062">
    <property type="entry name" value="VOMERONASAL TYPE-1 RECEPTOR"/>
    <property type="match status" value="1"/>
</dbReference>
<evidence type="ECO:0000256" key="8">
    <source>
        <dbReference type="ARBA" id="ARBA00023040"/>
    </source>
</evidence>
<gene>
    <name evidence="15" type="primary">V1R6</name>
</gene>
<dbReference type="AlphaFoldDB" id="A0A4Y1N473"/>
<evidence type="ECO:0000313" key="15">
    <source>
        <dbReference type="EMBL" id="AWV49470.1"/>
    </source>
</evidence>
<dbReference type="PROSITE" id="PS50262">
    <property type="entry name" value="G_PROTEIN_RECEP_F1_2"/>
    <property type="match status" value="1"/>
</dbReference>
<comment type="function">
    <text evidence="1">Putative pheromone receptor.</text>
</comment>
<dbReference type="EMBL" id="MF119215">
    <property type="protein sequence ID" value="AWV49470.1"/>
    <property type="molecule type" value="Genomic_DNA"/>
</dbReference>
<keyword evidence="12 13" id="KW-0807">Transducer</keyword>
<name>A0A4Y1N473_NANGA</name>
<keyword evidence="4 13" id="KW-1003">Cell membrane</keyword>